<dbReference type="InterPro" id="IPR003995">
    <property type="entry name" value="RTX_toxin_determinant-A"/>
</dbReference>
<name>A0A1G5DMK3_9HYPH</name>
<dbReference type="InterPro" id="IPR018511">
    <property type="entry name" value="Hemolysin-typ_Ca-bd_CS"/>
</dbReference>
<dbReference type="CDD" id="cd11304">
    <property type="entry name" value="Cadherin_repeat"/>
    <property type="match status" value="1"/>
</dbReference>
<protein>
    <submittedName>
        <fullName evidence="10">Ca2+-binding protein, RTX toxin-related</fullName>
    </submittedName>
</protein>
<gene>
    <name evidence="10" type="ORF">SAMN02927923_00722</name>
</gene>
<evidence type="ECO:0000256" key="2">
    <source>
        <dbReference type="ARBA" id="ARBA00004613"/>
    </source>
</evidence>
<proteinExistence type="predicted"/>
<dbReference type="RefSeq" id="WP_091130204.1">
    <property type="nucleotide sequence ID" value="NZ_FMVJ01000003.1"/>
</dbReference>
<accession>A0A1G5DMK3</accession>
<keyword evidence="5" id="KW-0677">Repeat</keyword>
<sequence>MADYYFDPDPANNPPADYDTDGALKLTAGTAIIGLTLTRDANGGIPGVGIRALGIQDITLISGATIRSQSTGIEFAAQGTNRLFNSNGFIWSLSGSAVRFSQGGEGIISNQGAIQGRTGIEMTGTGGLQVFNSGVITATGTETEDNAIRGGKGSDRVVNTGIIRSVNSDVAIDLDEGDDIYEGGGGSVIGKVLLGKGNDTAYGGSGDETFSGGQGNDYIHGGAGIDTVDYSDATGSVTVDLRQSVEQSIGGNHDRDTLISIENVIGGDHNDRLIGNDDDNYLQGGKGDDTLEGGAGNDTLDGGEGDKDWVRYTGTAAVTVNLGLTHAQDTGGYGKDTLYEIEHVEGGGGSDTITGNDKANELIGNGGNDTFQGGKGDDTIDGGQGNDMAVFSGKREEYEFPINVDGDNVEFTVKDLVADRDGTDKLKNVRFLKFLGDPNTSDDDVIIAVRNQNPSSITLSTSSVREDATSESHIGYINGSDPDEDSLTYSLSNDAGGRFKLNGTQLLVNGAFDYESATSHEIVVRAVDKWGGEFFKTITVNVTNVIEYTPIVRTGTAASDRLTGESGNDWFSGLGGNDSLYGSNGNDSLYGGDGDDLVVGGDSDGDEANGNDLLDGGNGNDRLYGCAGNDTVYGGEGNDVVVGGNGDLPSGDDLLYGGNGADTLYGGDGSDVLYGGNGNDMLNGGSGRDTFVFDMRPNARTNIDNITDFSPADDTIHLARSAFNKISKGTLAKKAFVVGNKVKDRDDRIIYDKKSGALFYDPDGTGKAKAVQFAMIQKNLALTHKDFFIF</sequence>
<dbReference type="PANTHER" id="PTHR38340:SF1">
    <property type="entry name" value="S-LAYER PROTEIN"/>
    <property type="match status" value="1"/>
</dbReference>
<dbReference type="SUPFAM" id="SSF49313">
    <property type="entry name" value="Cadherin-like"/>
    <property type="match status" value="1"/>
</dbReference>
<dbReference type="GO" id="GO:0090729">
    <property type="term" value="F:toxin activity"/>
    <property type="evidence" value="ECO:0007669"/>
    <property type="project" value="UniProtKB-KW"/>
</dbReference>
<evidence type="ECO:0000256" key="8">
    <source>
        <dbReference type="SAM" id="MobiDB-lite"/>
    </source>
</evidence>
<dbReference type="PROSITE" id="PS50268">
    <property type="entry name" value="CADHERIN_2"/>
    <property type="match status" value="1"/>
</dbReference>
<evidence type="ECO:0000256" key="3">
    <source>
        <dbReference type="ARBA" id="ARBA00022525"/>
    </source>
</evidence>
<keyword evidence="7" id="KW-0472">Membrane</keyword>
<evidence type="ECO:0000256" key="7">
    <source>
        <dbReference type="ARBA" id="ARBA00023136"/>
    </source>
</evidence>
<evidence type="ECO:0000256" key="5">
    <source>
        <dbReference type="ARBA" id="ARBA00022737"/>
    </source>
</evidence>
<dbReference type="InterPro" id="IPR002126">
    <property type="entry name" value="Cadherin-like_dom"/>
</dbReference>
<dbReference type="InterPro" id="IPR011049">
    <property type="entry name" value="Serralysin-like_metalloprot_C"/>
</dbReference>
<organism evidence="10 11">
    <name type="scientific">Microvirga guangxiensis</name>
    <dbReference type="NCBI Taxonomy" id="549386"/>
    <lineage>
        <taxon>Bacteria</taxon>
        <taxon>Pseudomonadati</taxon>
        <taxon>Pseudomonadota</taxon>
        <taxon>Alphaproteobacteria</taxon>
        <taxon>Hyphomicrobiales</taxon>
        <taxon>Methylobacteriaceae</taxon>
        <taxon>Microvirga</taxon>
    </lineage>
</organism>
<dbReference type="PROSITE" id="PS00330">
    <property type="entry name" value="HEMOLYSIN_CALCIUM"/>
    <property type="match status" value="3"/>
</dbReference>
<keyword evidence="11" id="KW-1185">Reference proteome</keyword>
<feature type="domain" description="Cadherin" evidence="9">
    <location>
        <begin position="456"/>
        <end position="552"/>
    </location>
</feature>
<dbReference type="AlphaFoldDB" id="A0A1G5DMK3"/>
<evidence type="ECO:0000259" key="9">
    <source>
        <dbReference type="PROSITE" id="PS50268"/>
    </source>
</evidence>
<reference evidence="10 11" key="1">
    <citation type="submission" date="2016-10" db="EMBL/GenBank/DDBJ databases">
        <authorList>
            <person name="de Groot N.N."/>
        </authorList>
    </citation>
    <scope>NUCLEOTIDE SEQUENCE [LARGE SCALE GENOMIC DNA]</scope>
    <source>
        <strain evidence="10 11">CGMCC 1.7666</strain>
    </source>
</reference>
<evidence type="ECO:0000256" key="1">
    <source>
        <dbReference type="ARBA" id="ARBA00004370"/>
    </source>
</evidence>
<dbReference type="SUPFAM" id="SSF51120">
    <property type="entry name" value="beta-Roll"/>
    <property type="match status" value="4"/>
</dbReference>
<dbReference type="STRING" id="549386.SAMN02927923_00722"/>
<dbReference type="PRINTS" id="PR01488">
    <property type="entry name" value="RTXTOXINA"/>
</dbReference>
<dbReference type="EMBL" id="FMVJ01000003">
    <property type="protein sequence ID" value="SCY15904.1"/>
    <property type="molecule type" value="Genomic_DNA"/>
</dbReference>
<dbReference type="Gene3D" id="2.60.40.60">
    <property type="entry name" value="Cadherins"/>
    <property type="match status" value="1"/>
</dbReference>
<feature type="region of interest" description="Disordered" evidence="8">
    <location>
        <begin position="276"/>
        <end position="305"/>
    </location>
</feature>
<evidence type="ECO:0000256" key="4">
    <source>
        <dbReference type="ARBA" id="ARBA00022656"/>
    </source>
</evidence>
<keyword evidence="6" id="KW-0843">Virulence</keyword>
<dbReference type="PRINTS" id="PR00313">
    <property type="entry name" value="CABNDNGRPT"/>
</dbReference>
<dbReference type="SMART" id="SM00112">
    <property type="entry name" value="CA"/>
    <property type="match status" value="1"/>
</dbReference>
<evidence type="ECO:0000256" key="6">
    <source>
        <dbReference type="ARBA" id="ARBA00023026"/>
    </source>
</evidence>
<dbReference type="GO" id="GO:0005576">
    <property type="term" value="C:extracellular region"/>
    <property type="evidence" value="ECO:0007669"/>
    <property type="project" value="UniProtKB-SubCell"/>
</dbReference>
<dbReference type="InterPro" id="IPR001343">
    <property type="entry name" value="Hemolysn_Ca-bd"/>
</dbReference>
<dbReference type="GO" id="GO:0007156">
    <property type="term" value="P:homophilic cell adhesion via plasma membrane adhesion molecules"/>
    <property type="evidence" value="ECO:0007669"/>
    <property type="project" value="InterPro"/>
</dbReference>
<dbReference type="InterPro" id="IPR050557">
    <property type="entry name" value="RTX_toxin/Mannuronan_C5-epim"/>
</dbReference>
<keyword evidence="4" id="KW-0800">Toxin</keyword>
<evidence type="ECO:0000313" key="11">
    <source>
        <dbReference type="Proteomes" id="UP000199569"/>
    </source>
</evidence>
<dbReference type="OrthoDB" id="8019836at2"/>
<dbReference type="PANTHER" id="PTHR38340">
    <property type="entry name" value="S-LAYER PROTEIN"/>
    <property type="match status" value="1"/>
</dbReference>
<dbReference type="Pfam" id="PF00353">
    <property type="entry name" value="HemolysinCabind"/>
    <property type="match status" value="6"/>
</dbReference>
<keyword evidence="3" id="KW-0964">Secreted</keyword>
<dbReference type="Gene3D" id="2.150.10.10">
    <property type="entry name" value="Serralysin-like metalloprotease, C-terminal"/>
    <property type="match status" value="6"/>
</dbReference>
<comment type="subcellular location">
    <subcellularLocation>
        <location evidence="1">Membrane</location>
    </subcellularLocation>
    <subcellularLocation>
        <location evidence="2">Secreted</location>
    </subcellularLocation>
</comment>
<dbReference type="Proteomes" id="UP000199569">
    <property type="component" value="Unassembled WGS sequence"/>
</dbReference>
<dbReference type="GO" id="GO:0005509">
    <property type="term" value="F:calcium ion binding"/>
    <property type="evidence" value="ECO:0007669"/>
    <property type="project" value="InterPro"/>
</dbReference>
<dbReference type="GO" id="GO:0016020">
    <property type="term" value="C:membrane"/>
    <property type="evidence" value="ECO:0007669"/>
    <property type="project" value="UniProtKB-SubCell"/>
</dbReference>
<evidence type="ECO:0000313" key="10">
    <source>
        <dbReference type="EMBL" id="SCY15904.1"/>
    </source>
</evidence>
<dbReference type="InterPro" id="IPR015919">
    <property type="entry name" value="Cadherin-like_sf"/>
</dbReference>